<gene>
    <name evidence="2" type="ORF">PCOR1329_LOCUS37793</name>
</gene>
<dbReference type="EMBL" id="CAUYUJ010014580">
    <property type="protein sequence ID" value="CAK0843450.1"/>
    <property type="molecule type" value="Genomic_DNA"/>
</dbReference>
<dbReference type="Proteomes" id="UP001189429">
    <property type="component" value="Unassembled WGS sequence"/>
</dbReference>
<feature type="region of interest" description="Disordered" evidence="1">
    <location>
        <begin position="79"/>
        <end position="106"/>
    </location>
</feature>
<protein>
    <submittedName>
        <fullName evidence="2">Uncharacterized protein</fullName>
    </submittedName>
</protein>
<reference evidence="2" key="1">
    <citation type="submission" date="2023-10" db="EMBL/GenBank/DDBJ databases">
        <authorList>
            <person name="Chen Y."/>
            <person name="Shah S."/>
            <person name="Dougan E. K."/>
            <person name="Thang M."/>
            <person name="Chan C."/>
        </authorList>
    </citation>
    <scope>NUCLEOTIDE SEQUENCE [LARGE SCALE GENOMIC DNA]</scope>
</reference>
<keyword evidence="3" id="KW-1185">Reference proteome</keyword>
<organism evidence="2 3">
    <name type="scientific">Prorocentrum cordatum</name>
    <dbReference type="NCBI Taxonomy" id="2364126"/>
    <lineage>
        <taxon>Eukaryota</taxon>
        <taxon>Sar</taxon>
        <taxon>Alveolata</taxon>
        <taxon>Dinophyceae</taxon>
        <taxon>Prorocentrales</taxon>
        <taxon>Prorocentraceae</taxon>
        <taxon>Prorocentrum</taxon>
    </lineage>
</organism>
<name>A0ABN9TCL7_9DINO</name>
<accession>A0ABN9TCL7</accession>
<comment type="caution">
    <text evidence="2">The sequence shown here is derived from an EMBL/GenBank/DDBJ whole genome shotgun (WGS) entry which is preliminary data.</text>
</comment>
<sequence length="106" mass="11150">MVKVLAASGGRVAVDFAFLQPGAWGRFAGLPVRGDAARLLQAVGVGALRLGGSTCNVDGWRWKSMRGPREVGRARFRLSTGTSSPVRAGESSNSLSCASGWGSRQW</sequence>
<evidence type="ECO:0000313" key="2">
    <source>
        <dbReference type="EMBL" id="CAK0843450.1"/>
    </source>
</evidence>
<proteinExistence type="predicted"/>
<evidence type="ECO:0000313" key="3">
    <source>
        <dbReference type="Proteomes" id="UP001189429"/>
    </source>
</evidence>
<evidence type="ECO:0000256" key="1">
    <source>
        <dbReference type="SAM" id="MobiDB-lite"/>
    </source>
</evidence>